<gene>
    <name evidence="1" type="ORF">HMPREF1120_08315</name>
</gene>
<sequence length="117" mass="13372">MTTACSTPGRDNYPEASSPYTVRIVFLISVKQSQRVDVRTRSTNFLLAALTFLACCRLQCMYSGMCIPLTFHSYQAQRYFRQILDAYLEYLLYLPRDLRLYMGTETPNSCGARNTAA</sequence>
<dbReference type="RefSeq" id="XP_009160810.1">
    <property type="nucleotide sequence ID" value="XM_009162562.1"/>
</dbReference>
<evidence type="ECO:0000313" key="1">
    <source>
        <dbReference type="EMBL" id="EHY60349.1"/>
    </source>
</evidence>
<dbReference type="VEuPathDB" id="FungiDB:HMPREF1120_08315"/>
<proteinExistence type="predicted"/>
<dbReference type="HOGENOM" id="CLU_2084852_0_0_1"/>
<keyword evidence="2" id="KW-1185">Reference proteome</keyword>
<protein>
    <submittedName>
        <fullName evidence="1">Uncharacterized protein</fullName>
    </submittedName>
</protein>
<dbReference type="AlphaFoldDB" id="H6C8C3"/>
<organism evidence="1 2">
    <name type="scientific">Exophiala dermatitidis (strain ATCC 34100 / CBS 525.76 / NIH/UT8656)</name>
    <name type="common">Black yeast</name>
    <name type="synonym">Wangiella dermatitidis</name>
    <dbReference type="NCBI Taxonomy" id="858893"/>
    <lineage>
        <taxon>Eukaryota</taxon>
        <taxon>Fungi</taxon>
        <taxon>Dikarya</taxon>
        <taxon>Ascomycota</taxon>
        <taxon>Pezizomycotina</taxon>
        <taxon>Eurotiomycetes</taxon>
        <taxon>Chaetothyriomycetidae</taxon>
        <taxon>Chaetothyriales</taxon>
        <taxon>Herpotrichiellaceae</taxon>
        <taxon>Exophiala</taxon>
    </lineage>
</organism>
<dbReference type="EMBL" id="JH226136">
    <property type="protein sequence ID" value="EHY60349.1"/>
    <property type="molecule type" value="Genomic_DNA"/>
</dbReference>
<reference evidence="1" key="1">
    <citation type="submission" date="2011-07" db="EMBL/GenBank/DDBJ databases">
        <title>The Genome Sequence of Exophiala (Wangiella) dermatitidis NIH/UT8656.</title>
        <authorList>
            <consortium name="The Broad Institute Genome Sequencing Platform"/>
            <person name="Cuomo C."/>
            <person name="Wang Z."/>
            <person name="Hunicke-Smith S."/>
            <person name="Szanislo P.J."/>
            <person name="Earl A."/>
            <person name="Young S.K."/>
            <person name="Zeng Q."/>
            <person name="Gargeya S."/>
            <person name="Fitzgerald M."/>
            <person name="Haas B."/>
            <person name="Abouelleil A."/>
            <person name="Alvarado L."/>
            <person name="Arachchi H.M."/>
            <person name="Berlin A."/>
            <person name="Brown A."/>
            <person name="Chapman S.B."/>
            <person name="Chen Z."/>
            <person name="Dunbar C."/>
            <person name="Freedman E."/>
            <person name="Gearin G."/>
            <person name="Gellesch M."/>
            <person name="Goldberg J."/>
            <person name="Griggs A."/>
            <person name="Gujja S."/>
            <person name="Heiman D."/>
            <person name="Howarth C."/>
            <person name="Larson L."/>
            <person name="Lui A."/>
            <person name="MacDonald P.J.P."/>
            <person name="Montmayeur A."/>
            <person name="Murphy C."/>
            <person name="Neiman D."/>
            <person name="Pearson M."/>
            <person name="Priest M."/>
            <person name="Roberts A."/>
            <person name="Saif S."/>
            <person name="Shea T."/>
            <person name="Shenoy N."/>
            <person name="Sisk P."/>
            <person name="Stolte C."/>
            <person name="Sykes S."/>
            <person name="Wortman J."/>
            <person name="Nusbaum C."/>
            <person name="Birren B."/>
        </authorList>
    </citation>
    <scope>NUCLEOTIDE SEQUENCE</scope>
    <source>
        <strain evidence="1">NIH/UT8656</strain>
    </source>
</reference>
<evidence type="ECO:0000313" key="2">
    <source>
        <dbReference type="Proteomes" id="UP000007304"/>
    </source>
</evidence>
<dbReference type="Proteomes" id="UP000007304">
    <property type="component" value="Unassembled WGS sequence"/>
</dbReference>
<name>H6C8C3_EXODN</name>
<dbReference type="RefSeq" id="XP_009160811.1">
    <property type="nucleotide sequence ID" value="XM_009162563.1"/>
</dbReference>
<dbReference type="GeneID" id="20312954"/>
<accession>H6C8C3</accession>
<dbReference type="EMBL" id="JH226136">
    <property type="protein sequence ID" value="EHY60350.1"/>
    <property type="molecule type" value="Genomic_DNA"/>
</dbReference>